<keyword evidence="5" id="KW-0699">rRNA-binding</keyword>
<sequence>MSKAIVLNEKFENNGEVVLPASYEEINSHNLYLYVKSYLASLRANTARAKTRAEVSGGGKKPKAQKGSGAARWGSKRSPLFVGGGQAFGPTKRNYNQKVNKKQKALALKYALNAQANNGSLFVVDSLKIESGKTKEAVAVLSKINKRDTLIVCDVIDEKTYLAFRNIKNCYMVEKQEVNAYLIAVYHSVLIEKSVLDALTKEA</sequence>
<dbReference type="InterPro" id="IPR002136">
    <property type="entry name" value="Ribosomal_uL4"/>
</dbReference>
<dbReference type="PANTHER" id="PTHR10746:SF6">
    <property type="entry name" value="LARGE RIBOSOMAL SUBUNIT PROTEIN UL4M"/>
    <property type="match status" value="1"/>
</dbReference>
<dbReference type="GO" id="GO:0006412">
    <property type="term" value="P:translation"/>
    <property type="evidence" value="ECO:0007669"/>
    <property type="project" value="UniProtKB-UniRule"/>
</dbReference>
<keyword evidence="2 5" id="KW-0689">Ribosomal protein</keyword>
<dbReference type="Pfam" id="PF00573">
    <property type="entry name" value="Ribosomal_L4"/>
    <property type="match status" value="1"/>
</dbReference>
<dbReference type="PANTHER" id="PTHR10746">
    <property type="entry name" value="50S RIBOSOMAL PROTEIN L4"/>
    <property type="match status" value="1"/>
</dbReference>
<dbReference type="GeneID" id="24304088"/>
<dbReference type="SMR" id="A0A0G9JVX2"/>
<dbReference type="RefSeq" id="WP_004510821.1">
    <property type="nucleotide sequence ID" value="NZ_JAIQ01000127.1"/>
</dbReference>
<gene>
    <name evidence="5" type="primary">rplD</name>
    <name evidence="7" type="ORF">AA20_08965</name>
</gene>
<evidence type="ECO:0000256" key="3">
    <source>
        <dbReference type="ARBA" id="ARBA00023274"/>
    </source>
</evidence>
<evidence type="ECO:0000313" key="8">
    <source>
        <dbReference type="Proteomes" id="UP000035514"/>
    </source>
</evidence>
<dbReference type="AlphaFoldDB" id="A0A0G9JVX2"/>
<dbReference type="GO" id="GO:0003735">
    <property type="term" value="F:structural constituent of ribosome"/>
    <property type="evidence" value="ECO:0007669"/>
    <property type="project" value="InterPro"/>
</dbReference>
<dbReference type="InterPro" id="IPR023574">
    <property type="entry name" value="Ribosomal_uL4_dom_sf"/>
</dbReference>
<dbReference type="GO" id="GO:0019843">
    <property type="term" value="F:rRNA binding"/>
    <property type="evidence" value="ECO:0007669"/>
    <property type="project" value="UniProtKB-UniRule"/>
</dbReference>
<evidence type="ECO:0000256" key="1">
    <source>
        <dbReference type="ARBA" id="ARBA00010528"/>
    </source>
</evidence>
<protein>
    <recommendedName>
        <fullName evidence="4 5">Large ribosomal subunit protein uL4</fullName>
    </recommendedName>
</protein>
<dbReference type="NCBIfam" id="TIGR03953">
    <property type="entry name" value="rplD_bact"/>
    <property type="match status" value="1"/>
</dbReference>
<organism evidence="7 8">
    <name type="scientific">Aliarcobacter butzleri L348</name>
    <dbReference type="NCBI Taxonomy" id="1447256"/>
    <lineage>
        <taxon>Bacteria</taxon>
        <taxon>Pseudomonadati</taxon>
        <taxon>Campylobacterota</taxon>
        <taxon>Epsilonproteobacteria</taxon>
        <taxon>Campylobacterales</taxon>
        <taxon>Arcobacteraceae</taxon>
        <taxon>Aliarcobacter</taxon>
    </lineage>
</organism>
<feature type="region of interest" description="Disordered" evidence="6">
    <location>
        <begin position="50"/>
        <end position="74"/>
    </location>
</feature>
<name>A0A0G9JVX2_9BACT</name>
<evidence type="ECO:0000256" key="4">
    <source>
        <dbReference type="ARBA" id="ARBA00035244"/>
    </source>
</evidence>
<keyword evidence="3 5" id="KW-0687">Ribonucleoprotein</keyword>
<dbReference type="GO" id="GO:1990904">
    <property type="term" value="C:ribonucleoprotein complex"/>
    <property type="evidence" value="ECO:0007669"/>
    <property type="project" value="UniProtKB-KW"/>
</dbReference>
<reference evidence="7 8" key="1">
    <citation type="submission" date="2014-01" db="EMBL/GenBank/DDBJ databases">
        <title>Development of a Comparative Genomic Fingerprinting Assay for High Resolution Genotyping of Arcobacter butzleri.</title>
        <authorList>
            <person name="Webb A.L."/>
            <person name="Inglis G.D."/>
            <person name="Kruczkiewicz P."/>
            <person name="Selinger L.B."/>
            <person name="Taboada E.N."/>
        </authorList>
    </citation>
    <scope>NUCLEOTIDE SEQUENCE [LARGE SCALE GENOMIC DNA]</scope>
    <source>
        <strain evidence="7 8">L348</strain>
    </source>
</reference>
<comment type="caution">
    <text evidence="7">The sequence shown here is derived from an EMBL/GenBank/DDBJ whole genome shotgun (WGS) entry which is preliminary data.</text>
</comment>
<evidence type="ECO:0000313" key="7">
    <source>
        <dbReference type="EMBL" id="KLD98335.1"/>
    </source>
</evidence>
<evidence type="ECO:0000256" key="6">
    <source>
        <dbReference type="SAM" id="MobiDB-lite"/>
    </source>
</evidence>
<dbReference type="PATRIC" id="fig|1447256.3.peg.1752"/>
<evidence type="ECO:0000256" key="2">
    <source>
        <dbReference type="ARBA" id="ARBA00022980"/>
    </source>
</evidence>
<proteinExistence type="inferred from homology"/>
<dbReference type="InterPro" id="IPR013005">
    <property type="entry name" value="Ribosomal_uL4-like"/>
</dbReference>
<evidence type="ECO:0000256" key="5">
    <source>
        <dbReference type="HAMAP-Rule" id="MF_01328"/>
    </source>
</evidence>
<dbReference type="GO" id="GO:0005840">
    <property type="term" value="C:ribosome"/>
    <property type="evidence" value="ECO:0007669"/>
    <property type="project" value="UniProtKB-KW"/>
</dbReference>
<accession>A0A0G9JVX2</accession>
<keyword evidence="5" id="KW-0694">RNA-binding</keyword>
<comment type="function">
    <text evidence="5">Forms part of the polypeptide exit tunnel.</text>
</comment>
<dbReference type="Proteomes" id="UP000035514">
    <property type="component" value="Unassembled WGS sequence"/>
</dbReference>
<comment type="function">
    <text evidence="5">One of the primary rRNA binding proteins, this protein initially binds near the 5'-end of the 23S rRNA. It is important during the early stages of 50S assembly. It makes multiple contacts with different domains of the 23S rRNA in the assembled 50S subunit and ribosome.</text>
</comment>
<comment type="subunit">
    <text evidence="5">Part of the 50S ribosomal subunit.</text>
</comment>
<dbReference type="HAMAP" id="MF_01328_B">
    <property type="entry name" value="Ribosomal_uL4_B"/>
    <property type="match status" value="1"/>
</dbReference>
<dbReference type="EMBL" id="JAIQ01000127">
    <property type="protein sequence ID" value="KLD98335.1"/>
    <property type="molecule type" value="Genomic_DNA"/>
</dbReference>
<comment type="similarity">
    <text evidence="1 5">Belongs to the universal ribosomal protein uL4 family.</text>
</comment>
<dbReference type="SUPFAM" id="SSF52166">
    <property type="entry name" value="Ribosomal protein L4"/>
    <property type="match status" value="1"/>
</dbReference>
<dbReference type="Gene3D" id="3.40.1370.10">
    <property type="match status" value="1"/>
</dbReference>